<organism evidence="1 2">
    <name type="scientific">Cryptolaemus montrouzieri</name>
    <dbReference type="NCBI Taxonomy" id="559131"/>
    <lineage>
        <taxon>Eukaryota</taxon>
        <taxon>Metazoa</taxon>
        <taxon>Ecdysozoa</taxon>
        <taxon>Arthropoda</taxon>
        <taxon>Hexapoda</taxon>
        <taxon>Insecta</taxon>
        <taxon>Pterygota</taxon>
        <taxon>Neoptera</taxon>
        <taxon>Endopterygota</taxon>
        <taxon>Coleoptera</taxon>
        <taxon>Polyphaga</taxon>
        <taxon>Cucujiformia</taxon>
        <taxon>Coccinelloidea</taxon>
        <taxon>Coccinellidae</taxon>
        <taxon>Scymninae</taxon>
        <taxon>Scymnini</taxon>
        <taxon>Cryptolaemus</taxon>
    </lineage>
</organism>
<protein>
    <submittedName>
        <fullName evidence="1">Uncharacterized protein</fullName>
    </submittedName>
</protein>
<dbReference type="AlphaFoldDB" id="A0ABD2NHV5"/>
<evidence type="ECO:0000313" key="2">
    <source>
        <dbReference type="Proteomes" id="UP001516400"/>
    </source>
</evidence>
<gene>
    <name evidence="1" type="ORF">HHI36_013212</name>
</gene>
<name>A0ABD2NHV5_9CUCU</name>
<dbReference type="EMBL" id="JABFTP020000103">
    <property type="protein sequence ID" value="KAL3277871.1"/>
    <property type="molecule type" value="Genomic_DNA"/>
</dbReference>
<dbReference type="Proteomes" id="UP001516400">
    <property type="component" value="Unassembled WGS sequence"/>
</dbReference>
<evidence type="ECO:0000313" key="1">
    <source>
        <dbReference type="EMBL" id="KAL3277871.1"/>
    </source>
</evidence>
<comment type="caution">
    <text evidence="1">The sequence shown here is derived from an EMBL/GenBank/DDBJ whole genome shotgun (WGS) entry which is preliminary data.</text>
</comment>
<keyword evidence="2" id="KW-1185">Reference proteome</keyword>
<feature type="non-terminal residue" evidence="1">
    <location>
        <position position="1"/>
    </location>
</feature>
<proteinExistence type="predicted"/>
<accession>A0ABD2NHV5</accession>
<sequence>SELKYMEELILTEESSVTNNLSVLQVVSEIRINRFVVSLMEYFFPPLDLEPFVINTQEHCPQTMRVLLSVLSQRSIVSQQYLST</sequence>
<reference evidence="1 2" key="1">
    <citation type="journal article" date="2021" name="BMC Biol.">
        <title>Horizontally acquired antibacterial genes associated with adaptive radiation of ladybird beetles.</title>
        <authorList>
            <person name="Li H.S."/>
            <person name="Tang X.F."/>
            <person name="Huang Y.H."/>
            <person name="Xu Z.Y."/>
            <person name="Chen M.L."/>
            <person name="Du X.Y."/>
            <person name="Qiu B.Y."/>
            <person name="Chen P.T."/>
            <person name="Zhang W."/>
            <person name="Slipinski A."/>
            <person name="Escalona H.E."/>
            <person name="Waterhouse R.M."/>
            <person name="Zwick A."/>
            <person name="Pang H."/>
        </authorList>
    </citation>
    <scope>NUCLEOTIDE SEQUENCE [LARGE SCALE GENOMIC DNA]</scope>
    <source>
        <strain evidence="1">SYSU2018</strain>
    </source>
</reference>